<dbReference type="EMBL" id="MZ265389">
    <property type="protein sequence ID" value="UWV48922.1"/>
    <property type="molecule type" value="mRNA"/>
</dbReference>
<evidence type="ECO:0000256" key="9">
    <source>
        <dbReference type="ARBA" id="ARBA00023136"/>
    </source>
</evidence>
<evidence type="ECO:0000256" key="1">
    <source>
        <dbReference type="ARBA" id="ARBA00004127"/>
    </source>
</evidence>
<keyword evidence="8" id="KW-0406">Ion transport</keyword>
<organism evidence="12">
    <name type="scientific">Picea abies</name>
    <name type="common">Norway spruce</name>
    <name type="synonym">Picea excelsa</name>
    <dbReference type="NCBI Taxonomy" id="3329"/>
    <lineage>
        <taxon>Eukaryota</taxon>
        <taxon>Viridiplantae</taxon>
        <taxon>Streptophyta</taxon>
        <taxon>Embryophyta</taxon>
        <taxon>Tracheophyta</taxon>
        <taxon>Spermatophyta</taxon>
        <taxon>Pinopsida</taxon>
        <taxon>Pinidae</taxon>
        <taxon>Conifers I</taxon>
        <taxon>Pinales</taxon>
        <taxon>Pinaceae</taxon>
        <taxon>Picea</taxon>
    </lineage>
</organism>
<evidence type="ECO:0000256" key="3">
    <source>
        <dbReference type="ARBA" id="ARBA00007808"/>
    </source>
</evidence>
<feature type="transmembrane region" description="Helical" evidence="11">
    <location>
        <begin position="328"/>
        <end position="346"/>
    </location>
</feature>
<evidence type="ECO:0000256" key="7">
    <source>
        <dbReference type="ARBA" id="ARBA00022989"/>
    </source>
</evidence>
<feature type="transmembrane region" description="Helical" evidence="11">
    <location>
        <begin position="352"/>
        <end position="382"/>
    </location>
</feature>
<accession>A0A977J5A6</accession>
<keyword evidence="5" id="KW-1003">Cell membrane</keyword>
<protein>
    <submittedName>
        <fullName evidence="12">Slow anion channel-associated 1b</fullName>
    </submittedName>
</protein>
<comment type="subcellular location">
    <subcellularLocation>
        <location evidence="2">Cell membrane</location>
    </subcellularLocation>
    <subcellularLocation>
        <location evidence="1">Endomembrane system</location>
        <topology evidence="1">Multi-pass membrane protein</topology>
    </subcellularLocation>
</comment>
<feature type="transmembrane region" description="Helical" evidence="11">
    <location>
        <begin position="239"/>
        <end position="257"/>
    </location>
</feature>
<feature type="transmembrane region" description="Helical" evidence="11">
    <location>
        <begin position="299"/>
        <end position="316"/>
    </location>
</feature>
<dbReference type="GO" id="GO:0008308">
    <property type="term" value="F:voltage-gated monoatomic anion channel activity"/>
    <property type="evidence" value="ECO:0007669"/>
    <property type="project" value="InterPro"/>
</dbReference>
<feature type="compositionally biased region" description="Basic and acidic residues" evidence="10">
    <location>
        <begin position="457"/>
        <end position="469"/>
    </location>
</feature>
<evidence type="ECO:0000256" key="2">
    <source>
        <dbReference type="ARBA" id="ARBA00004236"/>
    </source>
</evidence>
<dbReference type="CDD" id="cd09323">
    <property type="entry name" value="TDT_SLAC1_like"/>
    <property type="match status" value="1"/>
</dbReference>
<proteinExistence type="evidence at transcript level"/>
<keyword evidence="7 11" id="KW-1133">Transmembrane helix</keyword>
<feature type="transmembrane region" description="Helical" evidence="11">
    <location>
        <begin position="152"/>
        <end position="171"/>
    </location>
</feature>
<evidence type="ECO:0000256" key="6">
    <source>
        <dbReference type="ARBA" id="ARBA00022692"/>
    </source>
</evidence>
<feature type="transmembrane region" description="Helical" evidence="11">
    <location>
        <begin position="70"/>
        <end position="92"/>
    </location>
</feature>
<keyword evidence="6 11" id="KW-0812">Transmembrane</keyword>
<dbReference type="GO" id="GO:0005886">
    <property type="term" value="C:plasma membrane"/>
    <property type="evidence" value="ECO:0007669"/>
    <property type="project" value="UniProtKB-SubCell"/>
</dbReference>
<feature type="region of interest" description="Disordered" evidence="10">
    <location>
        <begin position="442"/>
        <end position="484"/>
    </location>
</feature>
<dbReference type="PANTHER" id="PTHR31269:SF2">
    <property type="entry name" value="S-TYPE ANION CHANNEL SLAH3"/>
    <property type="match status" value="1"/>
</dbReference>
<dbReference type="PANTHER" id="PTHR31269">
    <property type="entry name" value="S-TYPE ANION CHANNEL SLAH3"/>
    <property type="match status" value="1"/>
</dbReference>
<dbReference type="InterPro" id="IPR004695">
    <property type="entry name" value="SLAC1/Mae1/Ssu1/TehA"/>
</dbReference>
<feature type="transmembrane region" description="Helical" evidence="11">
    <location>
        <begin position="269"/>
        <end position="287"/>
    </location>
</feature>
<dbReference type="Gene3D" id="1.50.10.150">
    <property type="entry name" value="Voltage-dependent anion channel"/>
    <property type="match status" value="1"/>
</dbReference>
<keyword evidence="4" id="KW-0813">Transport</keyword>
<evidence type="ECO:0000256" key="5">
    <source>
        <dbReference type="ARBA" id="ARBA00022475"/>
    </source>
</evidence>
<evidence type="ECO:0000256" key="11">
    <source>
        <dbReference type="SAM" id="Phobius"/>
    </source>
</evidence>
<evidence type="ECO:0000313" key="12">
    <source>
        <dbReference type="EMBL" id="UWV48922.1"/>
    </source>
</evidence>
<dbReference type="InterPro" id="IPR030183">
    <property type="entry name" value="SLAC/SLAH"/>
</dbReference>
<evidence type="ECO:0000256" key="10">
    <source>
        <dbReference type="SAM" id="MobiDB-lite"/>
    </source>
</evidence>
<dbReference type="Pfam" id="PF03595">
    <property type="entry name" value="SLAC1"/>
    <property type="match status" value="1"/>
</dbReference>
<evidence type="ECO:0000256" key="4">
    <source>
        <dbReference type="ARBA" id="ARBA00022448"/>
    </source>
</evidence>
<dbReference type="InterPro" id="IPR038665">
    <property type="entry name" value="Voltage-dep_anion_channel_sf"/>
</dbReference>
<dbReference type="GO" id="GO:0006873">
    <property type="term" value="P:intracellular monoatomic ion homeostasis"/>
    <property type="evidence" value="ECO:0007669"/>
    <property type="project" value="InterPro"/>
</dbReference>
<feature type="transmembrane region" description="Helical" evidence="11">
    <location>
        <begin position="112"/>
        <end position="131"/>
    </location>
</feature>
<evidence type="ECO:0000256" key="8">
    <source>
        <dbReference type="ARBA" id="ARBA00023065"/>
    </source>
</evidence>
<keyword evidence="9 11" id="KW-0472">Membrane</keyword>
<name>A0A977J5A6_PICAB</name>
<dbReference type="AlphaFoldDB" id="A0A977J5A6"/>
<comment type="similarity">
    <text evidence="3">Belongs to the SLAC1 S-type anion channel family.</text>
</comment>
<sequence>MENQNSFTLEERSDGIYGSGHRDAGSVFLQSVSVEIPAARYFQALEGPELEVLRDCENVGLPPVDKKWPFLLRFPNACFGMCIGLASQASLWKALSTSPAVKFLHIPPQINLALWLLAVCILTMVFCTYFLKSIYHFEAVKREFCHPVRVNFFFAPWVASMTLAIAVPPVIAKSVHPSVWCIFMAPLLILELKIYGQWLSGGEKRLSKVANPSTHLSVVGNFVGSLLAARLEWKEPAKLLWAVGLAHYLVLFVTLYQRLPTSETLPKELHPVFFLFLAAPATASWAWETIFGEFDTVSRIMYFVSLFIYTSLVVRIKLFRGFRFSISWWAYTYPMNSVSIATIRYSEQVPHLFTHVLAVLLSTVATITVFSIFVTTLLHAFVWKTLFPNDMAIAITTKQRNSINKSSPNPKLKVYDIEQANTKPKGPVRTSFELLKATIRNHGQRREKPVYPDNILVDDKRHADEEQMLDRSASPKNAGHGPLD</sequence>
<dbReference type="GO" id="GO:0012505">
    <property type="term" value="C:endomembrane system"/>
    <property type="evidence" value="ECO:0007669"/>
    <property type="project" value="UniProtKB-SubCell"/>
</dbReference>
<reference evidence="12" key="1">
    <citation type="journal article" date="2021" name="bioRxiv">
        <title>Gaining or cutting SLAC: the evolution of plant guard cell signalling pathways.</title>
        <authorList>
            <person name="Sussmilch F.C."/>
            <person name="Maierhofer T."/>
            <person name="Herrmann J."/>
            <person name="Voss L.J."/>
            <person name="Lind C."/>
            <person name="Messerer M."/>
            <person name="Mueller H.M."/>
            <person name="Buenner M.S."/>
            <person name="Ache P."/>
            <person name="Mayer K.F.X."/>
            <person name="Becker D."/>
            <person name="Roelfsema M.R.G."/>
            <person name="Geiger D."/>
            <person name="Schultz J."/>
            <person name="Hedrich R."/>
        </authorList>
    </citation>
    <scope>NUCLEOTIDE SEQUENCE</scope>
</reference>
<gene>
    <name evidence="12" type="primary">SLAC1b</name>
</gene>